<evidence type="ECO:0000313" key="1">
    <source>
        <dbReference type="EMBL" id="CAM9781916.1"/>
    </source>
</evidence>
<reference evidence="1" key="1">
    <citation type="submission" date="2023-05" db="EMBL/GenBank/DDBJ databases">
        <authorList>
            <consortium name="ELIXIR-Norway"/>
        </authorList>
    </citation>
    <scope>NUCLEOTIDE SEQUENCE</scope>
</reference>
<dbReference type="Proteomes" id="UP001162501">
    <property type="component" value="Chromosome 17"/>
</dbReference>
<protein>
    <submittedName>
        <fullName evidence="1">Uncharacterized protein</fullName>
    </submittedName>
</protein>
<proteinExistence type="predicted"/>
<gene>
    <name evidence="1" type="ORF">MRATA1EN22A_LOCUS7378</name>
</gene>
<organism evidence="1 2">
    <name type="scientific">Rangifer tarandus platyrhynchus</name>
    <name type="common">Svalbard reindeer</name>
    <dbReference type="NCBI Taxonomy" id="3082113"/>
    <lineage>
        <taxon>Eukaryota</taxon>
        <taxon>Metazoa</taxon>
        <taxon>Chordata</taxon>
        <taxon>Craniata</taxon>
        <taxon>Vertebrata</taxon>
        <taxon>Euteleostomi</taxon>
        <taxon>Mammalia</taxon>
        <taxon>Eutheria</taxon>
        <taxon>Laurasiatheria</taxon>
        <taxon>Artiodactyla</taxon>
        <taxon>Ruminantia</taxon>
        <taxon>Pecora</taxon>
        <taxon>Cervidae</taxon>
        <taxon>Odocoileinae</taxon>
        <taxon>Rangifer</taxon>
    </lineage>
</organism>
<reference evidence="1" key="2">
    <citation type="submission" date="2025-03" db="EMBL/GenBank/DDBJ databases">
        <authorList>
            <consortium name="ELIXIR-Norway"/>
            <consortium name="Elixir Norway"/>
        </authorList>
    </citation>
    <scope>NUCLEOTIDE SEQUENCE</scope>
</reference>
<evidence type="ECO:0000313" key="2">
    <source>
        <dbReference type="Proteomes" id="UP001162501"/>
    </source>
</evidence>
<dbReference type="EMBL" id="OX596101">
    <property type="protein sequence ID" value="CAM9781916.1"/>
    <property type="molecule type" value="Genomic_DNA"/>
</dbReference>
<accession>A0AC59YKH4</accession>
<sequence length="213" mass="23743">MKGSELAYKKGLLVTSPAPQGRLPAPLQGRGILSGLGIGEPREAQSSPHLLLELSVLELLLRGDSNLACHRCAQCSLFRDSFRPFKEVPETHRCRDRTDIGEGAGGGERLGSETDMNTLLYLKQLTNKDLLCGTRGSAQCYVAAWVGGEFWREWIHVYVRLGPFAVLLKLSQHCELAIPQYKIKLKKKKQQQQSPFQTICELKCLAFCRNSKS</sequence>
<name>A0AC59YKH4_RANTA</name>